<dbReference type="AlphaFoldDB" id="A0A0N0BPG8"/>
<reference evidence="3" key="2">
    <citation type="submission" date="2019-12" db="EMBL/GenBank/DDBJ databases">
        <title>The whole-genome sequencing of Haloarcula japonica strain pws8.</title>
        <authorList>
            <person name="Verma D.K."/>
            <person name="Gopal K."/>
            <person name="Prasad E.S."/>
        </authorList>
    </citation>
    <scope>NUCLEOTIDE SEQUENCE</scope>
    <source>
        <strain evidence="3">Pws8</strain>
    </source>
</reference>
<dbReference type="EMBL" id="LIUF01000002">
    <property type="protein sequence ID" value="KOX93930.1"/>
    <property type="molecule type" value="Genomic_DNA"/>
</dbReference>
<dbReference type="Proteomes" id="UP000037729">
    <property type="component" value="Unassembled WGS sequence"/>
</dbReference>
<comment type="caution">
    <text evidence="2">The sequence shown here is derived from an EMBL/GenBank/DDBJ whole genome shotgun (WGS) entry which is preliminary data.</text>
</comment>
<accession>A0A0N0BPG8</accession>
<protein>
    <recommendedName>
        <fullName evidence="1">DUF8130 domain-containing protein</fullName>
    </recommendedName>
</protein>
<dbReference type="RefSeq" id="WP_053967612.1">
    <property type="nucleotide sequence ID" value="NZ_JAWJXX010000016.1"/>
</dbReference>
<dbReference type="PROSITE" id="PS51257">
    <property type="entry name" value="PROKAR_LIPOPROTEIN"/>
    <property type="match status" value="1"/>
</dbReference>
<dbReference type="STRING" id="1705562.AMS69_08420"/>
<dbReference type="PATRIC" id="fig|1705562.3.peg.2764"/>
<sequence>MNRRRYLAVSTAVLSGLAGCLGDTEYTISSVETEADSHPLALDVTVIDRGIAIESPGRLDITLRNTGTQDVTIKNTGVWPLGMLGLTLAGESVSADILLLTDAYEQSNAVEVRPNGARRDSDPITGTLATAESIQRQYELIGRRVSTAGTYTLQGYFDDVPLSYRTGEDTDWVAYHPTVTVTLTEQSVLS</sequence>
<evidence type="ECO:0000259" key="1">
    <source>
        <dbReference type="Pfam" id="PF26451"/>
    </source>
</evidence>
<dbReference type="EMBL" id="WOWB01000001">
    <property type="protein sequence ID" value="NLV05838.1"/>
    <property type="molecule type" value="Genomic_DNA"/>
</dbReference>
<dbReference type="Pfam" id="PF26451">
    <property type="entry name" value="DUF8130"/>
    <property type="match status" value="1"/>
</dbReference>
<name>A0A0N0BPG8_9EURY</name>
<keyword evidence="4" id="KW-1185">Reference proteome</keyword>
<feature type="domain" description="DUF8130" evidence="1">
    <location>
        <begin position="1"/>
        <end position="188"/>
    </location>
</feature>
<organism evidence="2 4">
    <name type="scientific">Haloarcula rubripromontorii</name>
    <dbReference type="NCBI Taxonomy" id="1705562"/>
    <lineage>
        <taxon>Archaea</taxon>
        <taxon>Methanobacteriati</taxon>
        <taxon>Methanobacteriota</taxon>
        <taxon>Stenosarchaea group</taxon>
        <taxon>Halobacteria</taxon>
        <taxon>Halobacteriales</taxon>
        <taxon>Haloarculaceae</taxon>
        <taxon>Haloarcula</taxon>
    </lineage>
</organism>
<evidence type="ECO:0000313" key="4">
    <source>
        <dbReference type="Proteomes" id="UP000037729"/>
    </source>
</evidence>
<reference evidence="2 4" key="1">
    <citation type="submission" date="2015-08" db="EMBL/GenBank/DDBJ databases">
        <title>Genomes of Isolates from Cabo Rojo, PR.</title>
        <authorList>
            <person name="Sanchez-Nieves R.L."/>
            <person name="Montalvo-Rodriguez R."/>
        </authorList>
    </citation>
    <scope>NUCLEOTIDE SEQUENCE [LARGE SCALE GENOMIC DNA]</scope>
    <source>
        <strain evidence="2 4">SL3</strain>
    </source>
</reference>
<dbReference type="Proteomes" id="UP000610611">
    <property type="component" value="Unassembled WGS sequence"/>
</dbReference>
<gene>
    <name evidence="2" type="ORF">AMS69_08420</name>
    <name evidence="3" type="ORF">GOC83_06755</name>
</gene>
<dbReference type="OrthoDB" id="269766at2157"/>
<dbReference type="InterPro" id="IPR058443">
    <property type="entry name" value="DUF8130"/>
</dbReference>
<proteinExistence type="predicted"/>
<evidence type="ECO:0000313" key="3">
    <source>
        <dbReference type="EMBL" id="NLV05838.1"/>
    </source>
</evidence>
<evidence type="ECO:0000313" key="2">
    <source>
        <dbReference type="EMBL" id="KOX93930.1"/>
    </source>
</evidence>